<dbReference type="AlphaFoldDB" id="A0A371PEJ6"/>
<keyword evidence="3" id="KW-1185">Reference proteome</keyword>
<dbReference type="OrthoDB" id="9788659at2"/>
<dbReference type="PROSITE" id="PS50011">
    <property type="entry name" value="PROTEIN_KINASE_DOM"/>
    <property type="match status" value="1"/>
</dbReference>
<dbReference type="Gene3D" id="1.10.510.10">
    <property type="entry name" value="Transferase(Phosphotransferase) domain 1"/>
    <property type="match status" value="1"/>
</dbReference>
<dbReference type="RefSeq" id="WP_116047645.1">
    <property type="nucleotide sequence ID" value="NZ_QUBQ01000003.1"/>
</dbReference>
<name>A0A371PEJ6_9BACL</name>
<dbReference type="GO" id="GO:0005524">
    <property type="term" value="F:ATP binding"/>
    <property type="evidence" value="ECO:0007669"/>
    <property type="project" value="InterPro"/>
</dbReference>
<evidence type="ECO:0000313" key="3">
    <source>
        <dbReference type="Proteomes" id="UP000261905"/>
    </source>
</evidence>
<organism evidence="2 3">
    <name type="scientific">Paenibacillus paeoniae</name>
    <dbReference type="NCBI Taxonomy" id="2292705"/>
    <lineage>
        <taxon>Bacteria</taxon>
        <taxon>Bacillati</taxon>
        <taxon>Bacillota</taxon>
        <taxon>Bacilli</taxon>
        <taxon>Bacillales</taxon>
        <taxon>Paenibacillaceae</taxon>
        <taxon>Paenibacillus</taxon>
    </lineage>
</organism>
<evidence type="ECO:0000259" key="1">
    <source>
        <dbReference type="PROSITE" id="PS50011"/>
    </source>
</evidence>
<dbReference type="Proteomes" id="UP000261905">
    <property type="component" value="Unassembled WGS sequence"/>
</dbReference>
<keyword evidence="2" id="KW-0808">Transferase</keyword>
<dbReference type="SUPFAM" id="SSF56112">
    <property type="entry name" value="Protein kinase-like (PK-like)"/>
    <property type="match status" value="1"/>
</dbReference>
<dbReference type="Pfam" id="PF00069">
    <property type="entry name" value="Pkinase"/>
    <property type="match status" value="1"/>
</dbReference>
<dbReference type="EMBL" id="QUBQ01000003">
    <property type="protein sequence ID" value="REK74371.1"/>
    <property type="molecule type" value="Genomic_DNA"/>
</dbReference>
<accession>A0A371PEJ6</accession>
<evidence type="ECO:0000313" key="2">
    <source>
        <dbReference type="EMBL" id="REK74371.1"/>
    </source>
</evidence>
<gene>
    <name evidence="2" type="ORF">DX130_17770</name>
</gene>
<comment type="caution">
    <text evidence="2">The sequence shown here is derived from an EMBL/GenBank/DDBJ whole genome shotgun (WGS) entry which is preliminary data.</text>
</comment>
<keyword evidence="2" id="KW-0418">Kinase</keyword>
<protein>
    <submittedName>
        <fullName evidence="2">Protein kinase family protein</fullName>
    </submittedName>
</protein>
<dbReference type="InterPro" id="IPR011009">
    <property type="entry name" value="Kinase-like_dom_sf"/>
</dbReference>
<dbReference type="PANTHER" id="PTHR24347">
    <property type="entry name" value="SERINE/THREONINE-PROTEIN KINASE"/>
    <property type="match status" value="1"/>
</dbReference>
<sequence>MWGKVAVRFKEIIDAWRDYPLQSGYIWQGSYRVERLLGMGSYGQAYVCTNLSTGGIVLLKRNKPSKGSTGIELLRRESDLMRSLEHPQIPSWLDYSVRRRDEALIMPYIEGYNLEHMIYEQQLAYTAVEALSILQSLLRPLAYLHEQGYVHRDVRIPNVMQQPEKLFLIDLGLACRIGEQLPPKLQAALGEADGTNTEGSAFAIKRRMRTPLPSSDWFGLGHLFLFLMYAGYKHPEGQQEQSWEEELHLQPVVRDFVSKLLNDESAWETTEQCRQELDELLAALKAAEKPEM</sequence>
<dbReference type="CDD" id="cd00180">
    <property type="entry name" value="PKc"/>
    <property type="match status" value="1"/>
</dbReference>
<dbReference type="InterPro" id="IPR020635">
    <property type="entry name" value="Tyr_kinase_cat_dom"/>
</dbReference>
<reference evidence="2 3" key="1">
    <citation type="submission" date="2018-08" db="EMBL/GenBank/DDBJ databases">
        <title>Paenibacillus sp. M4BSY-1, whole genome shotgun sequence.</title>
        <authorList>
            <person name="Tuo L."/>
        </authorList>
    </citation>
    <scope>NUCLEOTIDE SEQUENCE [LARGE SCALE GENOMIC DNA]</scope>
    <source>
        <strain evidence="2 3">M4BSY-1</strain>
    </source>
</reference>
<dbReference type="InterPro" id="IPR000719">
    <property type="entry name" value="Prot_kinase_dom"/>
</dbReference>
<dbReference type="GO" id="GO:0004713">
    <property type="term" value="F:protein tyrosine kinase activity"/>
    <property type="evidence" value="ECO:0007669"/>
    <property type="project" value="InterPro"/>
</dbReference>
<proteinExistence type="predicted"/>
<feature type="domain" description="Protein kinase" evidence="1">
    <location>
        <begin position="31"/>
        <end position="292"/>
    </location>
</feature>
<dbReference type="SMART" id="SM00219">
    <property type="entry name" value="TyrKc"/>
    <property type="match status" value="1"/>
</dbReference>